<evidence type="ECO:0000256" key="1">
    <source>
        <dbReference type="SAM" id="MobiDB-lite"/>
    </source>
</evidence>
<name>A0A2G9RBL6_AQUCT</name>
<evidence type="ECO:0000313" key="2">
    <source>
        <dbReference type="EMBL" id="PIO25259.1"/>
    </source>
</evidence>
<gene>
    <name evidence="2" type="ORF">AB205_0101930</name>
</gene>
<reference evidence="3" key="1">
    <citation type="journal article" date="2017" name="Nat. Commun.">
        <title>The North American bullfrog draft genome provides insight into hormonal regulation of long noncoding RNA.</title>
        <authorList>
            <person name="Hammond S.A."/>
            <person name="Warren R.L."/>
            <person name="Vandervalk B.P."/>
            <person name="Kucuk E."/>
            <person name="Khan H."/>
            <person name="Gibb E.A."/>
            <person name="Pandoh P."/>
            <person name="Kirk H."/>
            <person name="Zhao Y."/>
            <person name="Jones M."/>
            <person name="Mungall A.J."/>
            <person name="Coope R."/>
            <person name="Pleasance S."/>
            <person name="Moore R.A."/>
            <person name="Holt R.A."/>
            <person name="Round J.M."/>
            <person name="Ohora S."/>
            <person name="Walle B.V."/>
            <person name="Veldhoen N."/>
            <person name="Helbing C.C."/>
            <person name="Birol I."/>
        </authorList>
    </citation>
    <scope>NUCLEOTIDE SEQUENCE [LARGE SCALE GENOMIC DNA]</scope>
</reference>
<protein>
    <submittedName>
        <fullName evidence="2">Uncharacterized protein</fullName>
    </submittedName>
</protein>
<feature type="region of interest" description="Disordered" evidence="1">
    <location>
        <begin position="1"/>
        <end position="61"/>
    </location>
</feature>
<dbReference type="Proteomes" id="UP000228934">
    <property type="component" value="Unassembled WGS sequence"/>
</dbReference>
<keyword evidence="3" id="KW-1185">Reference proteome</keyword>
<dbReference type="AlphaFoldDB" id="A0A2G9RBL6"/>
<organism evidence="2 3">
    <name type="scientific">Aquarana catesbeiana</name>
    <name type="common">American bullfrog</name>
    <name type="synonym">Rana catesbeiana</name>
    <dbReference type="NCBI Taxonomy" id="8400"/>
    <lineage>
        <taxon>Eukaryota</taxon>
        <taxon>Metazoa</taxon>
        <taxon>Chordata</taxon>
        <taxon>Craniata</taxon>
        <taxon>Vertebrata</taxon>
        <taxon>Euteleostomi</taxon>
        <taxon>Amphibia</taxon>
        <taxon>Batrachia</taxon>
        <taxon>Anura</taxon>
        <taxon>Neobatrachia</taxon>
        <taxon>Ranoidea</taxon>
        <taxon>Ranidae</taxon>
        <taxon>Aquarana</taxon>
    </lineage>
</organism>
<feature type="compositionally biased region" description="Acidic residues" evidence="1">
    <location>
        <begin position="10"/>
        <end position="19"/>
    </location>
</feature>
<dbReference type="EMBL" id="KV945621">
    <property type="protein sequence ID" value="PIO25259.1"/>
    <property type="molecule type" value="Genomic_DNA"/>
</dbReference>
<sequence>MNGKLPPPPEDVEEGEVEEVGNMGTPPGDVMVVEGEAAEPFPSASSPRVEEGEVEEGEVEEVGKMCTPPIECLTPQLQVIYVCLHASKYMFFHQF</sequence>
<evidence type="ECO:0000313" key="3">
    <source>
        <dbReference type="Proteomes" id="UP000228934"/>
    </source>
</evidence>
<proteinExistence type="predicted"/>
<accession>A0A2G9RBL6</accession>